<dbReference type="Proteomes" id="UP000321058">
    <property type="component" value="Unassembled WGS sequence"/>
</dbReference>
<evidence type="ECO:0000313" key="2">
    <source>
        <dbReference type="EMBL" id="GEP55008.1"/>
    </source>
</evidence>
<evidence type="ECO:0000313" key="3">
    <source>
        <dbReference type="Proteomes" id="UP000321058"/>
    </source>
</evidence>
<dbReference type="Gene3D" id="3.30.70.100">
    <property type="match status" value="1"/>
</dbReference>
<dbReference type="OrthoDB" id="6369070at2"/>
<dbReference type="AlphaFoldDB" id="A0A512N7Q2"/>
<evidence type="ECO:0000259" key="1">
    <source>
        <dbReference type="Pfam" id="PF07110"/>
    </source>
</evidence>
<dbReference type="EMBL" id="BKAJ01000033">
    <property type="protein sequence ID" value="GEP55008.1"/>
    <property type="molecule type" value="Genomic_DNA"/>
</dbReference>
<proteinExistence type="predicted"/>
<gene>
    <name evidence="2" type="ORF">RSO01_21740</name>
</gene>
<dbReference type="SUPFAM" id="SSF54909">
    <property type="entry name" value="Dimeric alpha+beta barrel"/>
    <property type="match status" value="1"/>
</dbReference>
<dbReference type="InterPro" id="IPR009799">
    <property type="entry name" value="EthD_dom"/>
</dbReference>
<dbReference type="GO" id="GO:0016491">
    <property type="term" value="F:oxidoreductase activity"/>
    <property type="evidence" value="ECO:0007669"/>
    <property type="project" value="InterPro"/>
</dbReference>
<dbReference type="RefSeq" id="WP_147149089.1">
    <property type="nucleotide sequence ID" value="NZ_BKAJ01000033.1"/>
</dbReference>
<sequence length="129" mass="15255">MLKLTFCLRRLPSLSLEEFQDYWLNKHGPLVRTLQPALGMTRYVQLHRLSGDLADGMRRVRGAPEPYDGVAELWWQSEETWRAASRNPEAREANRLLMEDEAKFIDLKNSPLWLNREEMIYGEQRRRAP</sequence>
<accession>A0A512N7Q2</accession>
<dbReference type="Pfam" id="PF07110">
    <property type="entry name" value="EthD"/>
    <property type="match status" value="1"/>
</dbReference>
<keyword evidence="3" id="KW-1185">Reference proteome</keyword>
<organism evidence="2 3">
    <name type="scientific">Reyranella soli</name>
    <dbReference type="NCBI Taxonomy" id="1230389"/>
    <lineage>
        <taxon>Bacteria</taxon>
        <taxon>Pseudomonadati</taxon>
        <taxon>Pseudomonadota</taxon>
        <taxon>Alphaproteobacteria</taxon>
        <taxon>Hyphomicrobiales</taxon>
        <taxon>Reyranellaceae</taxon>
        <taxon>Reyranella</taxon>
    </lineage>
</organism>
<feature type="domain" description="EthD" evidence="1">
    <location>
        <begin position="12"/>
        <end position="107"/>
    </location>
</feature>
<comment type="caution">
    <text evidence="2">The sequence shown here is derived from an EMBL/GenBank/DDBJ whole genome shotgun (WGS) entry which is preliminary data.</text>
</comment>
<dbReference type="NCBIfam" id="TIGR02118">
    <property type="entry name" value="EthD family reductase"/>
    <property type="match status" value="1"/>
</dbReference>
<protein>
    <recommendedName>
        <fullName evidence="1">EthD domain-containing protein</fullName>
    </recommendedName>
</protein>
<name>A0A512N7Q2_9HYPH</name>
<reference evidence="2 3" key="1">
    <citation type="submission" date="2019-07" db="EMBL/GenBank/DDBJ databases">
        <title>Whole genome shotgun sequence of Reyranella soli NBRC 108950.</title>
        <authorList>
            <person name="Hosoyama A."/>
            <person name="Uohara A."/>
            <person name="Ohji S."/>
            <person name="Ichikawa N."/>
        </authorList>
    </citation>
    <scope>NUCLEOTIDE SEQUENCE [LARGE SCALE GENOMIC DNA]</scope>
    <source>
        <strain evidence="2 3">NBRC 108950</strain>
    </source>
</reference>
<dbReference type="InterPro" id="IPR011008">
    <property type="entry name" value="Dimeric_a/b-barrel"/>
</dbReference>